<dbReference type="AlphaFoldDB" id="A0A0L7R4W0"/>
<gene>
    <name evidence="1" type="ORF">WH47_12719</name>
</gene>
<name>A0A0L7R4W0_9HYME</name>
<accession>A0A0L7R4W0</accession>
<dbReference type="Proteomes" id="UP000053825">
    <property type="component" value="Unassembled WGS sequence"/>
</dbReference>
<proteinExistence type="predicted"/>
<sequence>MLINQDSHWNGAAASESQMFSDFEVMDSDCSLLPDDLFQTLSSELGIPLLLENEIPSKTDDGIDNETIKDISIGEPSNNFKELDINVQQNSDLDLVNDIKMEIKLEPVSPYIQLPLSPASSYSESNRLDPQIETNSTTSLCEFKVWL</sequence>
<dbReference type="OrthoDB" id="644067at2759"/>
<dbReference type="EMBL" id="KQ414654">
    <property type="protein sequence ID" value="KOC65920.1"/>
    <property type="molecule type" value="Genomic_DNA"/>
</dbReference>
<dbReference type="STRING" id="597456.A0A0L7R4W0"/>
<keyword evidence="2" id="KW-1185">Reference proteome</keyword>
<protein>
    <submittedName>
        <fullName evidence="1">Uncharacterized protein</fullName>
    </submittedName>
</protein>
<evidence type="ECO:0000313" key="2">
    <source>
        <dbReference type="Proteomes" id="UP000053825"/>
    </source>
</evidence>
<reference evidence="1 2" key="1">
    <citation type="submission" date="2015-07" db="EMBL/GenBank/DDBJ databases">
        <title>The genome of Habropoda laboriosa.</title>
        <authorList>
            <person name="Pan H."/>
            <person name="Kapheim K."/>
        </authorList>
    </citation>
    <scope>NUCLEOTIDE SEQUENCE [LARGE SCALE GENOMIC DNA]</scope>
    <source>
        <strain evidence="1">0110345459</strain>
    </source>
</reference>
<organism evidence="1 2">
    <name type="scientific">Habropoda laboriosa</name>
    <dbReference type="NCBI Taxonomy" id="597456"/>
    <lineage>
        <taxon>Eukaryota</taxon>
        <taxon>Metazoa</taxon>
        <taxon>Ecdysozoa</taxon>
        <taxon>Arthropoda</taxon>
        <taxon>Hexapoda</taxon>
        <taxon>Insecta</taxon>
        <taxon>Pterygota</taxon>
        <taxon>Neoptera</taxon>
        <taxon>Endopterygota</taxon>
        <taxon>Hymenoptera</taxon>
        <taxon>Apocrita</taxon>
        <taxon>Aculeata</taxon>
        <taxon>Apoidea</taxon>
        <taxon>Anthophila</taxon>
        <taxon>Apidae</taxon>
        <taxon>Habropoda</taxon>
    </lineage>
</organism>
<evidence type="ECO:0000313" key="1">
    <source>
        <dbReference type="EMBL" id="KOC65920.1"/>
    </source>
</evidence>